<dbReference type="Proteomes" id="UP000528322">
    <property type="component" value="Unassembled WGS sequence"/>
</dbReference>
<accession>A0A7W8DGW3</accession>
<sequence length="225" mass="24313">MHVIIGIVAILLALYLPQWWATSILRRHQQVRPDLPGTGGELARHLLDSHQLQAVPLEYTQGGDHYDPTSRTVRLRPEIMQGQSLTAVAVASHEVGHALQHAAGSTLLNLRTSLARIAIISSRLGGFAIMATPAMMVANPGLGRLILLLAVCGIALSIVVHLVTLPVELDASFGKALPLLRQGGYVAGSDYATVRSILTACSLTYLAASLGSILSFWRWFRFPLR</sequence>
<keyword evidence="1" id="KW-0812">Transmembrane</keyword>
<gene>
    <name evidence="2" type="ORF">HNR37_000976</name>
</gene>
<name>A0A7W8DGW3_9BACT</name>
<comment type="caution">
    <text evidence="2">The sequence shown here is derived from an EMBL/GenBank/DDBJ whole genome shotgun (WGS) entry which is preliminary data.</text>
</comment>
<dbReference type="RefSeq" id="WP_183730767.1">
    <property type="nucleotide sequence ID" value="NZ_JACHID010000005.1"/>
</dbReference>
<evidence type="ECO:0000313" key="2">
    <source>
        <dbReference type="EMBL" id="MBB5021663.1"/>
    </source>
</evidence>
<dbReference type="PANTHER" id="PTHR36434:SF1">
    <property type="entry name" value="MEMBRANE PROTEASE YUGP-RELATED"/>
    <property type="match status" value="1"/>
</dbReference>
<dbReference type="PANTHER" id="PTHR36434">
    <property type="entry name" value="MEMBRANE PROTEASE YUGP-RELATED"/>
    <property type="match status" value="1"/>
</dbReference>
<feature type="transmembrane region" description="Helical" evidence="1">
    <location>
        <begin position="145"/>
        <end position="165"/>
    </location>
</feature>
<proteinExistence type="predicted"/>
<keyword evidence="3" id="KW-1185">Reference proteome</keyword>
<keyword evidence="1" id="KW-0472">Membrane</keyword>
<dbReference type="EMBL" id="JACHID010000005">
    <property type="protein sequence ID" value="MBB5021663.1"/>
    <property type="molecule type" value="Genomic_DNA"/>
</dbReference>
<dbReference type="Pfam" id="PF04298">
    <property type="entry name" value="Zn_peptidase_2"/>
    <property type="match status" value="1"/>
</dbReference>
<protein>
    <recommendedName>
        <fullName evidence="4">Zinc metallopeptidase</fullName>
    </recommendedName>
</protein>
<dbReference type="InterPro" id="IPR007395">
    <property type="entry name" value="Zn_peptidase_2"/>
</dbReference>
<evidence type="ECO:0000313" key="3">
    <source>
        <dbReference type="Proteomes" id="UP000528322"/>
    </source>
</evidence>
<keyword evidence="1" id="KW-1133">Transmembrane helix</keyword>
<evidence type="ECO:0008006" key="4">
    <source>
        <dbReference type="Google" id="ProtNLM"/>
    </source>
</evidence>
<reference evidence="2 3" key="1">
    <citation type="submission" date="2020-08" db="EMBL/GenBank/DDBJ databases">
        <title>Genomic Encyclopedia of Type Strains, Phase IV (KMG-IV): sequencing the most valuable type-strain genomes for metagenomic binning, comparative biology and taxonomic classification.</title>
        <authorList>
            <person name="Goeker M."/>
        </authorList>
    </citation>
    <scope>NUCLEOTIDE SEQUENCE [LARGE SCALE GENOMIC DNA]</scope>
    <source>
        <strain evidence="2 3">DSM 22071</strain>
    </source>
</reference>
<evidence type="ECO:0000256" key="1">
    <source>
        <dbReference type="SAM" id="Phobius"/>
    </source>
</evidence>
<dbReference type="AlphaFoldDB" id="A0A7W8DGW3"/>
<organism evidence="2 3">
    <name type="scientific">Desulfurispira natronophila</name>
    <dbReference type="NCBI Taxonomy" id="682562"/>
    <lineage>
        <taxon>Bacteria</taxon>
        <taxon>Pseudomonadati</taxon>
        <taxon>Chrysiogenota</taxon>
        <taxon>Chrysiogenia</taxon>
        <taxon>Chrysiogenales</taxon>
        <taxon>Chrysiogenaceae</taxon>
        <taxon>Desulfurispira</taxon>
    </lineage>
</organism>
<feature type="transmembrane region" description="Helical" evidence="1">
    <location>
        <begin position="197"/>
        <end position="220"/>
    </location>
</feature>